<gene>
    <name evidence="3" type="ORF">BJF95_18345</name>
</gene>
<keyword evidence="1" id="KW-0732">Signal</keyword>
<sequence>MRPVLPFRLGFALALVASMAAASFARADSNLLRVYMNQARILKLDRPISKVIIGNDKVADATVADAKTIVLTGRSFGTTNIVLLDRDGNAVLDERILVSIDESNTVRVFKQTERTVLSCDPNCEEHSKFNNAATTGAVGATN</sequence>
<comment type="caution">
    <text evidence="3">The sequence shown here is derived from an EMBL/GenBank/DDBJ whole genome shotgun (WGS) entry which is preliminary data.</text>
</comment>
<keyword evidence="4" id="KW-1185">Reference proteome</keyword>
<dbReference type="EMBL" id="MKIM01000025">
    <property type="protein sequence ID" value="OLP45273.1"/>
    <property type="molecule type" value="Genomic_DNA"/>
</dbReference>
<dbReference type="Proteomes" id="UP000186894">
    <property type="component" value="Unassembled WGS sequence"/>
</dbReference>
<dbReference type="AlphaFoldDB" id="A0A1Q8ZT75"/>
<reference evidence="3 4" key="1">
    <citation type="submission" date="2016-09" db="EMBL/GenBank/DDBJ databases">
        <title>Rhizobium oryziradicis sp. nov., isolated from the root of rice.</title>
        <authorList>
            <person name="Zhao J."/>
            <person name="Zhang X."/>
        </authorList>
    </citation>
    <scope>NUCLEOTIDE SEQUENCE [LARGE SCALE GENOMIC DNA]</scope>
    <source>
        <strain evidence="3 4">N19</strain>
    </source>
</reference>
<evidence type="ECO:0000313" key="4">
    <source>
        <dbReference type="Proteomes" id="UP000186894"/>
    </source>
</evidence>
<organism evidence="3 4">
    <name type="scientific">Rhizobium oryziradicis</name>
    <dbReference type="NCBI Taxonomy" id="1867956"/>
    <lineage>
        <taxon>Bacteria</taxon>
        <taxon>Pseudomonadati</taxon>
        <taxon>Pseudomonadota</taxon>
        <taxon>Alphaproteobacteria</taxon>
        <taxon>Hyphomicrobiales</taxon>
        <taxon>Rhizobiaceae</taxon>
        <taxon>Rhizobium/Agrobacterium group</taxon>
        <taxon>Rhizobium</taxon>
    </lineage>
</organism>
<feature type="domain" description="Pilus formation protein N-terminal" evidence="2">
    <location>
        <begin position="31"/>
        <end position="99"/>
    </location>
</feature>
<proteinExistence type="predicted"/>
<feature type="chain" id="PRO_5010239801" description="Pilus formation protein N-terminal domain-containing protein" evidence="1">
    <location>
        <begin position="28"/>
        <end position="142"/>
    </location>
</feature>
<accession>A0A1Q8ZT75</accession>
<dbReference type="Pfam" id="PF13629">
    <property type="entry name" value="T2SS-T3SS_pil_N"/>
    <property type="match status" value="1"/>
</dbReference>
<feature type="signal peptide" evidence="1">
    <location>
        <begin position="1"/>
        <end position="27"/>
    </location>
</feature>
<evidence type="ECO:0000256" key="1">
    <source>
        <dbReference type="SAM" id="SignalP"/>
    </source>
</evidence>
<name>A0A1Q8ZT75_9HYPH</name>
<evidence type="ECO:0000313" key="3">
    <source>
        <dbReference type="EMBL" id="OLP45273.1"/>
    </source>
</evidence>
<evidence type="ECO:0000259" key="2">
    <source>
        <dbReference type="Pfam" id="PF13629"/>
    </source>
</evidence>
<dbReference type="STRING" id="1867956.BJF95_18345"/>
<dbReference type="OrthoDB" id="9815749at2"/>
<dbReference type="InterPro" id="IPR032789">
    <property type="entry name" value="T2SS-T3SS_pil_N"/>
</dbReference>
<protein>
    <recommendedName>
        <fullName evidence="2">Pilus formation protein N-terminal domain-containing protein</fullName>
    </recommendedName>
</protein>